<dbReference type="InterPro" id="IPR050833">
    <property type="entry name" value="Poly_Biosynth_Transport"/>
</dbReference>
<evidence type="ECO:0000256" key="5">
    <source>
        <dbReference type="ARBA" id="ARBA00023136"/>
    </source>
</evidence>
<dbReference type="GO" id="GO:0005886">
    <property type="term" value="C:plasma membrane"/>
    <property type="evidence" value="ECO:0007669"/>
    <property type="project" value="UniProtKB-SubCell"/>
</dbReference>
<comment type="subcellular location">
    <subcellularLocation>
        <location evidence="1">Cell membrane</location>
        <topology evidence="1">Multi-pass membrane protein</topology>
    </subcellularLocation>
</comment>
<dbReference type="HOGENOM" id="CLU_653391_0_0_0"/>
<dbReference type="InParanoid" id="F8AC59"/>
<feature type="transmembrane region" description="Helical" evidence="6">
    <location>
        <begin position="369"/>
        <end position="389"/>
    </location>
</feature>
<feature type="transmembrane region" description="Helical" evidence="6">
    <location>
        <begin position="343"/>
        <end position="362"/>
    </location>
</feature>
<evidence type="ECO:0000313" key="8">
    <source>
        <dbReference type="Proteomes" id="UP000006793"/>
    </source>
</evidence>
<gene>
    <name evidence="7" type="ordered locus">Thein_0734</name>
</gene>
<keyword evidence="8" id="KW-1185">Reference proteome</keyword>
<dbReference type="PANTHER" id="PTHR30250">
    <property type="entry name" value="PST FAMILY PREDICTED COLANIC ACID TRANSPORTER"/>
    <property type="match status" value="1"/>
</dbReference>
<evidence type="ECO:0000256" key="6">
    <source>
        <dbReference type="SAM" id="Phobius"/>
    </source>
</evidence>
<reference evidence="7 8" key="2">
    <citation type="journal article" date="2012" name="Stand. Genomic Sci.">
        <title>Complete genome sequence of the thermophilic sulfate-reducing ocean bacterium Thermodesulfatator indicus type strain (CIR29812(T)).</title>
        <authorList>
            <person name="Anderson I."/>
            <person name="Saunders E."/>
            <person name="Lapidus A."/>
            <person name="Nolan M."/>
            <person name="Lucas S."/>
            <person name="Tice H."/>
            <person name="Del Rio T.G."/>
            <person name="Cheng J.F."/>
            <person name="Han C."/>
            <person name="Tapia R."/>
            <person name="Goodwin L.A."/>
            <person name="Pitluck S."/>
            <person name="Liolios K."/>
            <person name="Mavromatis K."/>
            <person name="Pagani I."/>
            <person name="Ivanova N."/>
            <person name="Mikhailova N."/>
            <person name="Pati A."/>
            <person name="Chen A."/>
            <person name="Palaniappan K."/>
            <person name="Land M."/>
            <person name="Hauser L."/>
            <person name="Jeffries C.D."/>
            <person name="Chang Y.J."/>
            <person name="Brambilla E.M."/>
            <person name="Rohde M."/>
            <person name="Spring S."/>
            <person name="Goker M."/>
            <person name="Detter J.C."/>
            <person name="Woyke T."/>
            <person name="Bristow J."/>
            <person name="Eisen J.A."/>
            <person name="Markowitz V."/>
            <person name="Hugenholtz P."/>
            <person name="Kyrpides N.C."/>
            <person name="Klenk H.P."/>
        </authorList>
    </citation>
    <scope>NUCLEOTIDE SEQUENCE [LARGE SCALE GENOMIC DNA]</scope>
    <source>
        <strain evidence="8">DSM 15286 / JCM 11887 / CIR29812</strain>
    </source>
</reference>
<keyword evidence="2" id="KW-1003">Cell membrane</keyword>
<evidence type="ECO:0000256" key="1">
    <source>
        <dbReference type="ARBA" id="ARBA00004651"/>
    </source>
</evidence>
<feature type="transmembrane region" description="Helical" evidence="6">
    <location>
        <begin position="395"/>
        <end position="421"/>
    </location>
</feature>
<organism evidence="7 8">
    <name type="scientific">Thermodesulfatator indicus (strain DSM 15286 / JCM 11887 / CIR29812)</name>
    <dbReference type="NCBI Taxonomy" id="667014"/>
    <lineage>
        <taxon>Bacteria</taxon>
        <taxon>Pseudomonadati</taxon>
        <taxon>Thermodesulfobacteriota</taxon>
        <taxon>Thermodesulfobacteria</taxon>
        <taxon>Thermodesulfobacteriales</taxon>
        <taxon>Thermodesulfatatoraceae</taxon>
        <taxon>Thermodesulfatator</taxon>
    </lineage>
</organism>
<reference evidence="8" key="1">
    <citation type="submission" date="2011-04" db="EMBL/GenBank/DDBJ databases">
        <title>The complete genome of Thermodesulfatator indicus DSM 15286.</title>
        <authorList>
            <person name="Lucas S."/>
            <person name="Copeland A."/>
            <person name="Lapidus A."/>
            <person name="Bruce D."/>
            <person name="Goodwin L."/>
            <person name="Pitluck S."/>
            <person name="Peters L."/>
            <person name="Kyrpides N."/>
            <person name="Mavromatis K."/>
            <person name="Pagani I."/>
            <person name="Ivanova N."/>
            <person name="Saunders L."/>
            <person name="Detter J.C."/>
            <person name="Tapia R."/>
            <person name="Han C."/>
            <person name="Land M."/>
            <person name="Hauser L."/>
            <person name="Markowitz V."/>
            <person name="Cheng J.-F."/>
            <person name="Hugenholtz P."/>
            <person name="Woyke T."/>
            <person name="Wu D."/>
            <person name="Spring S."/>
            <person name="Schroeder M."/>
            <person name="Brambilla E."/>
            <person name="Klenk H.-P."/>
            <person name="Eisen J.A."/>
        </authorList>
    </citation>
    <scope>NUCLEOTIDE SEQUENCE [LARGE SCALE GENOMIC DNA]</scope>
    <source>
        <strain evidence="8">DSM 15286 / JCM 11887 / CIR29812</strain>
    </source>
</reference>
<evidence type="ECO:0000256" key="4">
    <source>
        <dbReference type="ARBA" id="ARBA00022989"/>
    </source>
</evidence>
<dbReference type="Pfam" id="PF01943">
    <property type="entry name" value="Polysacc_synt"/>
    <property type="match status" value="1"/>
</dbReference>
<feature type="transmembrane region" description="Helical" evidence="6">
    <location>
        <begin position="259"/>
        <end position="277"/>
    </location>
</feature>
<dbReference type="PANTHER" id="PTHR30250:SF11">
    <property type="entry name" value="O-ANTIGEN TRANSPORTER-RELATED"/>
    <property type="match status" value="1"/>
</dbReference>
<dbReference type="AlphaFoldDB" id="F8AC59"/>
<feature type="transmembrane region" description="Helical" evidence="6">
    <location>
        <begin position="98"/>
        <end position="119"/>
    </location>
</feature>
<keyword evidence="4 6" id="KW-1133">Transmembrane helix</keyword>
<feature type="transmembrane region" description="Helical" evidence="6">
    <location>
        <begin position="23"/>
        <end position="47"/>
    </location>
</feature>
<dbReference type="KEGG" id="tid:Thein_0734"/>
<dbReference type="EMBL" id="CP002683">
    <property type="protein sequence ID" value="AEH44614.1"/>
    <property type="molecule type" value="Genomic_DNA"/>
</dbReference>
<feature type="transmembrane region" description="Helical" evidence="6">
    <location>
        <begin position="184"/>
        <end position="202"/>
    </location>
</feature>
<accession>F8AC59</accession>
<dbReference type="PaxDb" id="667014-Thein_0734"/>
<dbReference type="eggNOG" id="COG2244">
    <property type="taxonomic scope" value="Bacteria"/>
</dbReference>
<protein>
    <submittedName>
        <fullName evidence="7">Polysaccharide biosynthesis protein</fullName>
    </submittedName>
</protein>
<feature type="transmembrane region" description="Helical" evidence="6">
    <location>
        <begin position="159"/>
        <end position="178"/>
    </location>
</feature>
<evidence type="ECO:0000256" key="2">
    <source>
        <dbReference type="ARBA" id="ARBA00022475"/>
    </source>
</evidence>
<keyword evidence="3 6" id="KW-0812">Transmembrane</keyword>
<feature type="transmembrane region" description="Helical" evidence="6">
    <location>
        <begin position="125"/>
        <end position="147"/>
    </location>
</feature>
<sequence>MFNLTLLIGTKLKNRERKFLKETFWYSLTTISFQFSRFFCFFVAAKILGPKQYGWWSLLSLFLLYRGITHFGVIPAMNREIPFFIGKKDFDRVNKIRSVTFSYLLVFSFLSVVVFLFSVLLIKDRLLKCALISMVILFFATQLYHYFQVYLKSSIQFKIMSLQQMLFSVSLPLIVIPLTIKYKLLGFILGQALVIFVICLYIKKKICFRPVIDFDKKELIRLIKIGFPIMLVALFYGLFTSADRWIISAYMDSESLGFYSLGLLVGNSLFLLPRSLAEQIYPRMVKSFGEYGNLRILVILKFKQLFLSLVIVIPLAILICIFFPIVVEIFLPSYLPSIEVIKIIVVGFVFLTIANSFGVFLLSINKQIIYLFVTLFSVVLNIILSIMFVKFGYGIVGVALGSAISYLIFSFCSFIAIIFILKKYGGENAA</sequence>
<feature type="transmembrane region" description="Helical" evidence="6">
    <location>
        <begin position="222"/>
        <end position="239"/>
    </location>
</feature>
<evidence type="ECO:0000256" key="3">
    <source>
        <dbReference type="ARBA" id="ARBA00022692"/>
    </source>
</evidence>
<feature type="transmembrane region" description="Helical" evidence="6">
    <location>
        <begin position="305"/>
        <end position="331"/>
    </location>
</feature>
<feature type="transmembrane region" description="Helical" evidence="6">
    <location>
        <begin position="53"/>
        <end position="77"/>
    </location>
</feature>
<keyword evidence="5 6" id="KW-0472">Membrane</keyword>
<dbReference type="Proteomes" id="UP000006793">
    <property type="component" value="Chromosome"/>
</dbReference>
<dbReference type="STRING" id="667014.Thein_0734"/>
<evidence type="ECO:0000313" key="7">
    <source>
        <dbReference type="EMBL" id="AEH44614.1"/>
    </source>
</evidence>
<dbReference type="OrthoDB" id="2044507at2"/>
<name>F8AC59_THEID</name>
<dbReference type="InterPro" id="IPR002797">
    <property type="entry name" value="Polysacc_synth"/>
</dbReference>
<proteinExistence type="predicted"/>